<dbReference type="Gene3D" id="1.20.1250.20">
    <property type="entry name" value="MFS general substrate transporter like domains"/>
    <property type="match status" value="1"/>
</dbReference>
<comment type="subcellular location">
    <subcellularLocation>
        <location evidence="1">Cell membrane</location>
        <topology evidence="1">Multi-pass membrane protein</topology>
    </subcellularLocation>
</comment>
<accession>A0A291RW88</accession>
<keyword evidence="2" id="KW-0813">Transport</keyword>
<dbReference type="EMBL" id="CP023778">
    <property type="protein sequence ID" value="ATL71841.1"/>
    <property type="molecule type" value="Genomic_DNA"/>
</dbReference>
<feature type="transmembrane region" description="Helical" evidence="7">
    <location>
        <begin position="235"/>
        <end position="252"/>
    </location>
</feature>
<evidence type="ECO:0000259" key="8">
    <source>
        <dbReference type="PROSITE" id="PS50850"/>
    </source>
</evidence>
<feature type="transmembrane region" description="Helical" evidence="7">
    <location>
        <begin position="410"/>
        <end position="430"/>
    </location>
</feature>
<dbReference type="PROSITE" id="PS50850">
    <property type="entry name" value="MFS"/>
    <property type="match status" value="1"/>
</dbReference>
<feature type="transmembrane region" description="Helical" evidence="7">
    <location>
        <begin position="362"/>
        <end position="389"/>
    </location>
</feature>
<dbReference type="Gene3D" id="1.20.1720.10">
    <property type="entry name" value="Multidrug resistance protein D"/>
    <property type="match status" value="1"/>
</dbReference>
<feature type="transmembrane region" description="Helical" evidence="7">
    <location>
        <begin position="21"/>
        <end position="42"/>
    </location>
</feature>
<evidence type="ECO:0000256" key="5">
    <source>
        <dbReference type="ARBA" id="ARBA00022989"/>
    </source>
</evidence>
<dbReference type="GO" id="GO:0022857">
    <property type="term" value="F:transmembrane transporter activity"/>
    <property type="evidence" value="ECO:0007669"/>
    <property type="project" value="InterPro"/>
</dbReference>
<protein>
    <submittedName>
        <fullName evidence="9">MFS transporter</fullName>
    </submittedName>
</protein>
<feature type="transmembrane region" description="Helical" evidence="7">
    <location>
        <begin position="54"/>
        <end position="74"/>
    </location>
</feature>
<dbReference type="InterPro" id="IPR011701">
    <property type="entry name" value="MFS"/>
</dbReference>
<evidence type="ECO:0000256" key="6">
    <source>
        <dbReference type="ARBA" id="ARBA00023136"/>
    </source>
</evidence>
<sequence>MAAITGTAVPTGQQRVWGLPIFVLGGLQLLVVLDGTVVALALPRIRAALDLSTAAGNWIVSAYVLAFGGLMLLGGRLGDAFGRRRVFAGGVAAFTLTSLLCGLAWNEASLIAGRALQGMSAAVAAPTAMALIATTYAPGRARSRAFAVYAALTGVGSVVGLIAGGVLTEVSWRLVFLINVPIGALVAVGAVVCLRESQGERLPLDVAGAISATAGITLLVFAVNEGPGGWGRPVVVFPALVAAVLLAVFPTVERRAANPILPFALFRNRSRVAALVSIVLAGAMIMCLAVYVSRYLQEALRYSPLRSGLAVVPFAFGLAAAAAIASRLALRFQPRWLVLFGGAIVLVGCVYAAVLAPHRPAYLPWFLVPVLTIGFGLGLAVIPLTLSVVAGVRATEIGPITALANVAQDLGGAVGLVIVGAIVGTGTASPGALEHNPSAQQLRTVAETCGLAFACCAALAVAAGIVVLAMRFTPEDVAEGQAAQQVAHS</sequence>
<feature type="transmembrane region" description="Helical" evidence="7">
    <location>
        <begin position="336"/>
        <end position="356"/>
    </location>
</feature>
<feature type="transmembrane region" description="Helical" evidence="7">
    <location>
        <begin position="174"/>
        <end position="194"/>
    </location>
</feature>
<dbReference type="GO" id="GO:0005886">
    <property type="term" value="C:plasma membrane"/>
    <property type="evidence" value="ECO:0007669"/>
    <property type="project" value="UniProtKB-SubCell"/>
</dbReference>
<feature type="transmembrane region" description="Helical" evidence="7">
    <location>
        <begin position="206"/>
        <end position="223"/>
    </location>
</feature>
<organism evidence="9 10">
    <name type="scientific">Nocardia terpenica</name>
    <dbReference type="NCBI Taxonomy" id="455432"/>
    <lineage>
        <taxon>Bacteria</taxon>
        <taxon>Bacillati</taxon>
        <taxon>Actinomycetota</taxon>
        <taxon>Actinomycetes</taxon>
        <taxon>Mycobacteriales</taxon>
        <taxon>Nocardiaceae</taxon>
        <taxon>Nocardia</taxon>
    </lineage>
</organism>
<keyword evidence="6 7" id="KW-0472">Membrane</keyword>
<keyword evidence="4 7" id="KW-0812">Transmembrane</keyword>
<feature type="transmembrane region" description="Helical" evidence="7">
    <location>
        <begin position="450"/>
        <end position="470"/>
    </location>
</feature>
<evidence type="ECO:0000256" key="1">
    <source>
        <dbReference type="ARBA" id="ARBA00004651"/>
    </source>
</evidence>
<evidence type="ECO:0000256" key="2">
    <source>
        <dbReference type="ARBA" id="ARBA00022448"/>
    </source>
</evidence>
<evidence type="ECO:0000256" key="4">
    <source>
        <dbReference type="ARBA" id="ARBA00022692"/>
    </source>
</evidence>
<dbReference type="RefSeq" id="WP_098698681.1">
    <property type="nucleotide sequence ID" value="NZ_CP023778.1"/>
</dbReference>
<evidence type="ECO:0000256" key="3">
    <source>
        <dbReference type="ARBA" id="ARBA00022475"/>
    </source>
</evidence>
<dbReference type="Pfam" id="PF07690">
    <property type="entry name" value="MFS_1"/>
    <property type="match status" value="1"/>
</dbReference>
<evidence type="ECO:0000313" key="9">
    <source>
        <dbReference type="EMBL" id="ATL71841.1"/>
    </source>
</evidence>
<feature type="transmembrane region" description="Helical" evidence="7">
    <location>
        <begin position="111"/>
        <end position="134"/>
    </location>
</feature>
<dbReference type="InterPro" id="IPR036259">
    <property type="entry name" value="MFS_trans_sf"/>
</dbReference>
<dbReference type="InterPro" id="IPR020846">
    <property type="entry name" value="MFS_dom"/>
</dbReference>
<dbReference type="PANTHER" id="PTHR42718:SF46">
    <property type="entry name" value="BLR6921 PROTEIN"/>
    <property type="match status" value="1"/>
</dbReference>
<feature type="transmembrane region" description="Helical" evidence="7">
    <location>
        <begin position="305"/>
        <end position="324"/>
    </location>
</feature>
<feature type="transmembrane region" description="Helical" evidence="7">
    <location>
        <begin position="272"/>
        <end position="293"/>
    </location>
</feature>
<proteinExistence type="predicted"/>
<keyword evidence="3" id="KW-1003">Cell membrane</keyword>
<dbReference type="PANTHER" id="PTHR42718">
    <property type="entry name" value="MAJOR FACILITATOR SUPERFAMILY MULTIDRUG TRANSPORTER MFSC"/>
    <property type="match status" value="1"/>
</dbReference>
<dbReference type="CDD" id="cd17321">
    <property type="entry name" value="MFS_MMR_MDR_like"/>
    <property type="match status" value="1"/>
</dbReference>
<evidence type="ECO:0000256" key="7">
    <source>
        <dbReference type="SAM" id="Phobius"/>
    </source>
</evidence>
<feature type="transmembrane region" description="Helical" evidence="7">
    <location>
        <begin position="146"/>
        <end position="168"/>
    </location>
</feature>
<dbReference type="SUPFAM" id="SSF103473">
    <property type="entry name" value="MFS general substrate transporter"/>
    <property type="match status" value="1"/>
</dbReference>
<dbReference type="GeneID" id="88359004"/>
<name>A0A291RW88_9NOCA</name>
<dbReference type="Proteomes" id="UP000221961">
    <property type="component" value="Chromosome"/>
</dbReference>
<evidence type="ECO:0000313" key="10">
    <source>
        <dbReference type="Proteomes" id="UP000221961"/>
    </source>
</evidence>
<gene>
    <name evidence="9" type="ORF">CRH09_16650</name>
</gene>
<feature type="transmembrane region" description="Helical" evidence="7">
    <location>
        <begin position="86"/>
        <end position="105"/>
    </location>
</feature>
<dbReference type="AlphaFoldDB" id="A0A291RW88"/>
<keyword evidence="5 7" id="KW-1133">Transmembrane helix</keyword>
<dbReference type="KEGG" id="ntp:CRH09_16650"/>
<feature type="domain" description="Major facilitator superfamily (MFS) profile" evidence="8">
    <location>
        <begin position="20"/>
        <end position="475"/>
    </location>
</feature>
<reference evidence="9 10" key="1">
    <citation type="submission" date="2017-10" db="EMBL/GenBank/DDBJ databases">
        <title>Comparative genomics between pathogenic Norcardia.</title>
        <authorList>
            <person name="Zeng L."/>
        </authorList>
    </citation>
    <scope>NUCLEOTIDE SEQUENCE [LARGE SCALE GENOMIC DNA]</scope>
    <source>
        <strain evidence="9 10">NC_YFY_NT001</strain>
    </source>
</reference>